<proteinExistence type="predicted"/>
<dbReference type="EMBL" id="BKCJ010441450">
    <property type="protein sequence ID" value="GFA53720.1"/>
    <property type="molecule type" value="Genomic_DNA"/>
</dbReference>
<evidence type="ECO:0008006" key="4">
    <source>
        <dbReference type="Google" id="ProtNLM"/>
    </source>
</evidence>
<keyword evidence="1" id="KW-0175">Coiled coil</keyword>
<accession>A0A699JU32</accession>
<feature type="coiled-coil region" evidence="1">
    <location>
        <begin position="203"/>
        <end position="253"/>
    </location>
</feature>
<name>A0A699JU32_TANCI</name>
<sequence>MVNSCLKKLKFHLASFDIVIKERTTATAITEGTWGFEHTKAWFRDEIIPFVKNLKELFTSFDQRLIDEVTEVQNIFKQIELAVEQHCAEKTKFQTKMENVLKENDRLLTQALSAEIVNIVVHDYVNVDCLNMDACVHCVATESEVKLDFIKKECYEMLLQQYHILETHCISLEVNNQLNREIFQRDTVSSSKSAPTFAELFEINELKAQIQEKDIVILKLKEKLKSFSGDVKERKVEREVKEIETQNLELDHKAHSRRSGTLREIVESERLLSLLNTSLAYACKYTRRIQELLMILQQTYPSIIDLGTNLVAVTLKNKTKQIRRTVQITKSERTTIATSPLANIDSNTPVLSSTGVTLVSSASGSKSQDNTKKNRIRRTQKKAMETGLEDHLRNVKSSLNKASVVDSKATSSVIKYGSNVNSNLKCASCNGCLFFDNHDACVVAYINSVNASKKSKSVKTPVKRKELPKVSMVNSCLKKLKYHLASFDVVVKERTTAPAITEGTWGFEHTKACFRDDIIPFVKNLKDLFTSFDQYLIDEVSEVQKIFKQMEMAVEQNCAAKTEFQTKMESVLKENDHLLKHALVVDIVNIVVNDCMNVNCLTVDACKQCVTTESELKTDFIKKENYETDNVSSSESALTFAELFGTNELKRDIVSSPESAPTFAELFEINDLKAQVQEKDTVILKLKEKLMSFSGDVKERKVEREVEEIKTLNLEFDHK</sequence>
<protein>
    <recommendedName>
        <fullName evidence="4">Integrase, catalytic region, zinc finger, CCHC-type, peptidase aspartic, catalytic</fullName>
    </recommendedName>
</protein>
<feature type="region of interest" description="Disordered" evidence="2">
    <location>
        <begin position="359"/>
        <end position="378"/>
    </location>
</feature>
<evidence type="ECO:0000256" key="2">
    <source>
        <dbReference type="SAM" id="MobiDB-lite"/>
    </source>
</evidence>
<organism evidence="3">
    <name type="scientific">Tanacetum cinerariifolium</name>
    <name type="common">Dalmatian daisy</name>
    <name type="synonym">Chrysanthemum cinerariifolium</name>
    <dbReference type="NCBI Taxonomy" id="118510"/>
    <lineage>
        <taxon>Eukaryota</taxon>
        <taxon>Viridiplantae</taxon>
        <taxon>Streptophyta</taxon>
        <taxon>Embryophyta</taxon>
        <taxon>Tracheophyta</taxon>
        <taxon>Spermatophyta</taxon>
        <taxon>Magnoliopsida</taxon>
        <taxon>eudicotyledons</taxon>
        <taxon>Gunneridae</taxon>
        <taxon>Pentapetalae</taxon>
        <taxon>asterids</taxon>
        <taxon>campanulids</taxon>
        <taxon>Asterales</taxon>
        <taxon>Asteraceae</taxon>
        <taxon>Asteroideae</taxon>
        <taxon>Anthemideae</taxon>
        <taxon>Anthemidinae</taxon>
        <taxon>Tanacetum</taxon>
    </lineage>
</organism>
<reference evidence="3" key="1">
    <citation type="journal article" date="2019" name="Sci. Rep.">
        <title>Draft genome of Tanacetum cinerariifolium, the natural source of mosquito coil.</title>
        <authorList>
            <person name="Yamashiro T."/>
            <person name="Shiraishi A."/>
            <person name="Satake H."/>
            <person name="Nakayama K."/>
        </authorList>
    </citation>
    <scope>NUCLEOTIDE SEQUENCE</scope>
</reference>
<gene>
    <name evidence="3" type="ORF">Tci_625692</name>
</gene>
<comment type="caution">
    <text evidence="3">The sequence shown here is derived from an EMBL/GenBank/DDBJ whole genome shotgun (WGS) entry which is preliminary data.</text>
</comment>
<evidence type="ECO:0000256" key="1">
    <source>
        <dbReference type="SAM" id="Coils"/>
    </source>
</evidence>
<dbReference type="AlphaFoldDB" id="A0A699JU32"/>
<evidence type="ECO:0000313" key="3">
    <source>
        <dbReference type="EMBL" id="GFA53720.1"/>
    </source>
</evidence>
<feature type="non-terminal residue" evidence="3">
    <location>
        <position position="719"/>
    </location>
</feature>